<feature type="region of interest" description="Disordered" evidence="6">
    <location>
        <begin position="321"/>
        <end position="344"/>
    </location>
</feature>
<comment type="function">
    <text evidence="5">The pyruvate dehydrogenase complex catalyzes the overall conversion of pyruvate to acetyl-CoA and CO(2).</text>
</comment>
<dbReference type="InterPro" id="IPR006204">
    <property type="entry name" value="GHMP_kinase_N_dom"/>
</dbReference>
<evidence type="ECO:0000256" key="5">
    <source>
        <dbReference type="RuleBase" id="RU361137"/>
    </source>
</evidence>
<dbReference type="InterPro" id="IPR011053">
    <property type="entry name" value="Single_hybrid_motif"/>
</dbReference>
<organism evidence="9 10">
    <name type="scientific">Auxenochlorella protothecoides</name>
    <name type="common">Green microalga</name>
    <name type="synonym">Chlorella protothecoides</name>
    <dbReference type="NCBI Taxonomy" id="3075"/>
    <lineage>
        <taxon>Eukaryota</taxon>
        <taxon>Viridiplantae</taxon>
        <taxon>Chlorophyta</taxon>
        <taxon>core chlorophytes</taxon>
        <taxon>Trebouxiophyceae</taxon>
        <taxon>Chlorellales</taxon>
        <taxon>Chlorellaceae</taxon>
        <taxon>Auxenochlorella</taxon>
    </lineage>
</organism>
<feature type="domain" description="Lipoyl-binding" evidence="7">
    <location>
        <begin position="139"/>
        <end position="215"/>
    </location>
</feature>
<feature type="compositionally biased region" description="Basic and acidic residues" evidence="6">
    <location>
        <begin position="249"/>
        <end position="264"/>
    </location>
</feature>
<comment type="subcellular location">
    <subcellularLocation>
        <location evidence="5">Mitochondrion</location>
    </subcellularLocation>
</comment>
<dbReference type="InterPro" id="IPR036625">
    <property type="entry name" value="E3-bd_dom_sf"/>
</dbReference>
<dbReference type="GO" id="GO:0045254">
    <property type="term" value="C:pyruvate dehydrogenase complex"/>
    <property type="evidence" value="ECO:0007669"/>
    <property type="project" value="UniProtKB-UniRule"/>
</dbReference>
<dbReference type="PROSITE" id="PS51826">
    <property type="entry name" value="PSBD"/>
    <property type="match status" value="1"/>
</dbReference>
<dbReference type="Pfam" id="PF00364">
    <property type="entry name" value="Biotin_lipoyl"/>
    <property type="match status" value="2"/>
</dbReference>
<dbReference type="EMBL" id="QOKY01000154">
    <property type="protein sequence ID" value="RMZ56064.1"/>
    <property type="molecule type" value="Genomic_DNA"/>
</dbReference>
<dbReference type="InterPro" id="IPR004167">
    <property type="entry name" value="PSBD"/>
</dbReference>
<dbReference type="PANTHER" id="PTHR23151">
    <property type="entry name" value="DIHYDROLIPOAMIDE ACETYL/SUCCINYL-TRANSFERASE-RELATED"/>
    <property type="match status" value="1"/>
</dbReference>
<keyword evidence="3 5" id="KW-0450">Lipoyl</keyword>
<dbReference type="EC" id="2.3.1.12" evidence="5"/>
<dbReference type="InterPro" id="IPR020568">
    <property type="entry name" value="Ribosomal_Su5_D2-typ_SF"/>
</dbReference>
<feature type="compositionally biased region" description="Low complexity" evidence="6">
    <location>
        <begin position="265"/>
        <end position="278"/>
    </location>
</feature>
<dbReference type="InterPro" id="IPR001078">
    <property type="entry name" value="2-oxoacid_DH_actylTfrase"/>
</dbReference>
<evidence type="ECO:0000256" key="6">
    <source>
        <dbReference type="SAM" id="MobiDB-lite"/>
    </source>
</evidence>
<dbReference type="GO" id="GO:0006086">
    <property type="term" value="P:pyruvate decarboxylation to acetyl-CoA"/>
    <property type="evidence" value="ECO:0007669"/>
    <property type="project" value="InterPro"/>
</dbReference>
<dbReference type="Pfam" id="PF02817">
    <property type="entry name" value="E3_binding"/>
    <property type="match status" value="1"/>
</dbReference>
<feature type="compositionally biased region" description="Gly residues" evidence="6">
    <location>
        <begin position="321"/>
        <end position="332"/>
    </location>
</feature>
<keyword evidence="4 5" id="KW-0012">Acyltransferase</keyword>
<evidence type="ECO:0000256" key="4">
    <source>
        <dbReference type="ARBA" id="ARBA00023315"/>
    </source>
</evidence>
<feature type="non-terminal residue" evidence="9">
    <location>
        <position position="1"/>
    </location>
</feature>
<dbReference type="PANTHER" id="PTHR23151:SF90">
    <property type="entry name" value="DIHYDROLIPOYLLYSINE-RESIDUE ACETYLTRANSFERASE COMPONENT OF PYRUVATE DEHYDROGENASE COMPLEX, MITOCHONDRIAL-RELATED"/>
    <property type="match status" value="1"/>
</dbReference>
<evidence type="ECO:0000259" key="7">
    <source>
        <dbReference type="PROSITE" id="PS50968"/>
    </source>
</evidence>
<feature type="region of interest" description="Disordered" evidence="6">
    <location>
        <begin position="233"/>
        <end position="278"/>
    </location>
</feature>
<evidence type="ECO:0000256" key="2">
    <source>
        <dbReference type="ARBA" id="ARBA00022679"/>
    </source>
</evidence>
<dbReference type="GO" id="GO:0005524">
    <property type="term" value="F:ATP binding"/>
    <property type="evidence" value="ECO:0007669"/>
    <property type="project" value="InterPro"/>
</dbReference>
<evidence type="ECO:0000313" key="10">
    <source>
        <dbReference type="Proteomes" id="UP000279271"/>
    </source>
</evidence>
<proteinExistence type="inferred from homology"/>
<dbReference type="CDD" id="cd06849">
    <property type="entry name" value="lipoyl_domain"/>
    <property type="match status" value="2"/>
</dbReference>
<evidence type="ECO:0000256" key="1">
    <source>
        <dbReference type="ARBA" id="ARBA00007317"/>
    </source>
</evidence>
<gene>
    <name evidence="9" type="ORF">APUTEX25_004488</name>
</gene>
<dbReference type="FunFam" id="3.30.559.10:FF:000003">
    <property type="entry name" value="Acetyltransferase component of pyruvate dehydrogenase complex"/>
    <property type="match status" value="1"/>
</dbReference>
<dbReference type="SUPFAM" id="SSF52777">
    <property type="entry name" value="CoA-dependent acyltransferases"/>
    <property type="match status" value="1"/>
</dbReference>
<dbReference type="AlphaFoldDB" id="A0A3M7L1V4"/>
<dbReference type="InterPro" id="IPR006257">
    <property type="entry name" value="LAT1"/>
</dbReference>
<dbReference type="Gene3D" id="4.10.320.10">
    <property type="entry name" value="E3-binding domain"/>
    <property type="match status" value="1"/>
</dbReference>
<dbReference type="GO" id="GO:0005739">
    <property type="term" value="C:mitochondrion"/>
    <property type="evidence" value="ECO:0007669"/>
    <property type="project" value="UniProtKB-SubCell"/>
</dbReference>
<dbReference type="FunFam" id="2.40.50.100:FF:000010">
    <property type="entry name" value="Acetyltransferase component of pyruvate dehydrogenase complex"/>
    <property type="match status" value="2"/>
</dbReference>
<dbReference type="PROSITE" id="PS50968">
    <property type="entry name" value="BIOTINYL_LIPOYL"/>
    <property type="match status" value="2"/>
</dbReference>
<dbReference type="InterPro" id="IPR045257">
    <property type="entry name" value="E2/Pdx1"/>
</dbReference>
<evidence type="ECO:0000313" key="9">
    <source>
        <dbReference type="EMBL" id="RMZ56064.1"/>
    </source>
</evidence>
<dbReference type="InterPro" id="IPR000089">
    <property type="entry name" value="Biotin_lipoyl"/>
</dbReference>
<accession>A0A3M7L1V4</accession>
<feature type="domain" description="Peripheral subunit-binding (PSBD)" evidence="8">
    <location>
        <begin position="282"/>
        <end position="319"/>
    </location>
</feature>
<reference evidence="10" key="1">
    <citation type="journal article" date="2018" name="Algal Res.">
        <title>Characterization of plant carbon substrate utilization by Auxenochlorella protothecoides.</title>
        <authorList>
            <person name="Vogler B.W."/>
            <person name="Starkenburg S.R."/>
            <person name="Sudasinghe N."/>
            <person name="Schambach J.Y."/>
            <person name="Rollin J.A."/>
            <person name="Pattathil S."/>
            <person name="Barry A.N."/>
        </authorList>
    </citation>
    <scope>NUCLEOTIDE SEQUENCE [LARGE SCALE GENOMIC DNA]</scope>
    <source>
        <strain evidence="10">UTEX 25</strain>
    </source>
</reference>
<comment type="cofactor">
    <cofactor evidence="5">
        <name>(R)-lipoate</name>
        <dbReference type="ChEBI" id="CHEBI:83088"/>
    </cofactor>
    <text evidence="5">Binds 2 lipoyl cofactors covalently.</text>
</comment>
<dbReference type="GO" id="GO:0004742">
    <property type="term" value="F:dihydrolipoyllysine-residue acetyltransferase activity"/>
    <property type="evidence" value="ECO:0007669"/>
    <property type="project" value="UniProtKB-UniRule"/>
</dbReference>
<comment type="similarity">
    <text evidence="1 5">Belongs to the 2-oxoacid dehydrogenase family.</text>
</comment>
<dbReference type="PRINTS" id="PR00959">
    <property type="entry name" value="MEVGALKINASE"/>
</dbReference>
<evidence type="ECO:0000256" key="3">
    <source>
        <dbReference type="ARBA" id="ARBA00022823"/>
    </source>
</evidence>
<sequence>HTELAMPALSPTMNQGNILEWQKKVGDTIAPGDIYCEVETDKASMEWEAQEEGFLARIVAGNNTKDVPVGQVVAIIVENEEDIPAFKDWAPGASSEPAPAPAKEAPGHKEAAAPAKPAPKPKKGGKKAAKPTGRSWPPHEILTMPALSPTMSQGNILEWKKKAGETVAPGDVWAEVETDKASMEWEAQEEGVVAKLLCADGASGVAVGHPLVVLVEEGADITAFADFTDADAQGGAGGAAGEGEAEEAEGAKEVKPAKEAKEAKPAASAKPAKSAAPGARVVASPYAKKLAEEAGVSLQGVAGSGEGGRITAADVRELVESGGGKPVGGAGDAGAQAAAASWEGEGDDVAHSQIRRITAQRLLESKQTVPHYYLSVSVRVDELAALRARLNADLAKADGGKLSVNDFVVKASALALRRFPAVNASWHADYIRQYHDVDISIAVQTPAGLMVPIVRDADAKGLAAIAADVRRLAGKAKEGKLRPEEFTGGTFTISNLGMYGVSQFSAIINPPQACILAVGAAEPRVVRGAAGGFEEAQFLQATLSCDHRVVDGALGAQWLQAFKGYLENPASGCMAGLADLHPAPVTHRVHARAGLLGNPSDGFQGAVIAVSVANFWAEVTASPSSRIDILPSPDHDPTSFGSVAQLSHHAAGYGCNGGVWLLMAACHQFQQHCDAAGIPLPPITFALSYTTNIPRQAGLSGSSALVLATLRCLIEAHSVEDGISAFDLPSLALAVETSLGIAAGLQDRVVQTFGGCVYMDFSELSSSGQGVYLAIDPARLPPLFLIIDNHPTGKTSGQVHALIKERWLAGDRAVRAGMDAVAECAQEGWGALRGRIGAAALPDLMHRSFEARRRLYGDEAIGRRTLAMVKLARSCRAEASLAGSGGCVALCFREESGYIEHLPALQAACEAADFSLVRLRIGDALHALPAHARDPC</sequence>
<dbReference type="SUPFAM" id="SSF54211">
    <property type="entry name" value="Ribosomal protein S5 domain 2-like"/>
    <property type="match status" value="1"/>
</dbReference>
<dbReference type="Pfam" id="PF00198">
    <property type="entry name" value="2-oxoacid_dh"/>
    <property type="match status" value="1"/>
</dbReference>
<dbReference type="Gene3D" id="3.30.230.120">
    <property type="match status" value="1"/>
</dbReference>
<dbReference type="SUPFAM" id="SSF47005">
    <property type="entry name" value="Peripheral subunit-binding domain of 2-oxo acid dehydrogenase complex"/>
    <property type="match status" value="1"/>
</dbReference>
<dbReference type="SUPFAM" id="SSF51230">
    <property type="entry name" value="Single hybrid motif"/>
    <property type="match status" value="2"/>
</dbReference>
<feature type="domain" description="Lipoyl-binding" evidence="7">
    <location>
        <begin position="1"/>
        <end position="77"/>
    </location>
</feature>
<dbReference type="Pfam" id="PF00288">
    <property type="entry name" value="GHMP_kinases_N"/>
    <property type="match status" value="1"/>
</dbReference>
<dbReference type="Gene3D" id="2.40.50.100">
    <property type="match status" value="2"/>
</dbReference>
<protein>
    <recommendedName>
        <fullName evidence="5">Acetyltransferase component of pyruvate dehydrogenase complex</fullName>
        <ecNumber evidence="5">2.3.1.12</ecNumber>
    </recommendedName>
</protein>
<feature type="compositionally biased region" description="Low complexity" evidence="6">
    <location>
        <begin position="90"/>
        <end position="104"/>
    </location>
</feature>
<feature type="compositionally biased region" description="Basic residues" evidence="6">
    <location>
        <begin position="119"/>
        <end position="129"/>
    </location>
</feature>
<evidence type="ECO:0000259" key="8">
    <source>
        <dbReference type="PROSITE" id="PS51826"/>
    </source>
</evidence>
<dbReference type="InterPro" id="IPR023213">
    <property type="entry name" value="CAT-like_dom_sf"/>
</dbReference>
<name>A0A3M7L1V4_AUXPR</name>
<dbReference type="NCBIfam" id="TIGR01349">
    <property type="entry name" value="PDHac_trf_mito"/>
    <property type="match status" value="1"/>
</dbReference>
<feature type="region of interest" description="Disordered" evidence="6">
    <location>
        <begin position="87"/>
        <end position="140"/>
    </location>
</feature>
<comment type="catalytic activity">
    <reaction evidence="5">
        <text>N(6)-[(R)-dihydrolipoyl]-L-lysyl-[protein] + acetyl-CoA = N(6)-[(R)-S(8)-acetyldihydrolipoyl]-L-lysyl-[protein] + CoA</text>
        <dbReference type="Rhea" id="RHEA:17017"/>
        <dbReference type="Rhea" id="RHEA-COMP:10475"/>
        <dbReference type="Rhea" id="RHEA-COMP:10478"/>
        <dbReference type="ChEBI" id="CHEBI:57287"/>
        <dbReference type="ChEBI" id="CHEBI:57288"/>
        <dbReference type="ChEBI" id="CHEBI:83100"/>
        <dbReference type="ChEBI" id="CHEBI:83111"/>
        <dbReference type="EC" id="2.3.1.12"/>
    </reaction>
</comment>
<dbReference type="Gene3D" id="3.30.559.10">
    <property type="entry name" value="Chloramphenicol acetyltransferase-like domain"/>
    <property type="match status" value="1"/>
</dbReference>
<comment type="caution">
    <text evidence="9">The sequence shown here is derived from an EMBL/GenBank/DDBJ whole genome shotgun (WGS) entry which is preliminary data.</text>
</comment>
<dbReference type="Proteomes" id="UP000279271">
    <property type="component" value="Unassembled WGS sequence"/>
</dbReference>
<keyword evidence="2 5" id="KW-0808">Transferase</keyword>